<evidence type="ECO:0000256" key="10">
    <source>
        <dbReference type="ARBA" id="ARBA00023098"/>
    </source>
</evidence>
<evidence type="ECO:0000256" key="17">
    <source>
        <dbReference type="ARBA" id="ARBA00038923"/>
    </source>
</evidence>
<evidence type="ECO:0000256" key="11">
    <source>
        <dbReference type="ARBA" id="ARBA00023136"/>
    </source>
</evidence>
<dbReference type="GO" id="GO:0016020">
    <property type="term" value="C:membrane"/>
    <property type="evidence" value="ECO:0007669"/>
    <property type="project" value="UniProtKB-SubCell"/>
</dbReference>
<dbReference type="GO" id="GO:0005783">
    <property type="term" value="C:endoplasmic reticulum"/>
    <property type="evidence" value="ECO:0007669"/>
    <property type="project" value="UniProtKB-SubCell"/>
</dbReference>
<keyword evidence="7 19" id="KW-0812">Transmembrane</keyword>
<keyword evidence="11 19" id="KW-0472">Membrane</keyword>
<keyword evidence="6" id="KW-0808">Transferase</keyword>
<evidence type="ECO:0000256" key="3">
    <source>
        <dbReference type="ARBA" id="ARBA00005074"/>
    </source>
</evidence>
<feature type="transmembrane region" description="Helical" evidence="19">
    <location>
        <begin position="401"/>
        <end position="423"/>
    </location>
</feature>
<keyword evidence="13" id="KW-1208">Phospholipid metabolism</keyword>
<feature type="transmembrane region" description="Helical" evidence="19">
    <location>
        <begin position="343"/>
        <end position="369"/>
    </location>
</feature>
<dbReference type="EC" id="2.3.1.n6" evidence="17"/>
<keyword evidence="21" id="KW-1185">Reference proteome</keyword>
<dbReference type="InterPro" id="IPR049941">
    <property type="entry name" value="LPLAT_7/PORCN-like"/>
</dbReference>
<dbReference type="Proteomes" id="UP001153712">
    <property type="component" value="Chromosome 1"/>
</dbReference>
<dbReference type="GO" id="GO:0030258">
    <property type="term" value="P:lipid modification"/>
    <property type="evidence" value="ECO:0007669"/>
    <property type="project" value="TreeGrafter"/>
</dbReference>
<dbReference type="OrthoDB" id="5974730at2759"/>
<comment type="similarity">
    <text evidence="4">Belongs to the membrane-bound acyltransferase family.</text>
</comment>
<evidence type="ECO:0000256" key="14">
    <source>
        <dbReference type="ARBA" id="ARBA00023315"/>
    </source>
</evidence>
<dbReference type="AlphaFoldDB" id="A0A9N9TGP6"/>
<keyword evidence="5" id="KW-0444">Lipid biosynthesis</keyword>
<evidence type="ECO:0000256" key="6">
    <source>
        <dbReference type="ARBA" id="ARBA00022679"/>
    </source>
</evidence>
<reference evidence="20" key="1">
    <citation type="submission" date="2022-01" db="EMBL/GenBank/DDBJ databases">
        <authorList>
            <person name="King R."/>
        </authorList>
    </citation>
    <scope>NUCLEOTIDE SEQUENCE</scope>
</reference>
<evidence type="ECO:0000256" key="2">
    <source>
        <dbReference type="ARBA" id="ARBA00004240"/>
    </source>
</evidence>
<keyword evidence="9 19" id="KW-1133">Transmembrane helix</keyword>
<keyword evidence="8" id="KW-0256">Endoplasmic reticulum</keyword>
<dbReference type="GO" id="GO:0047184">
    <property type="term" value="F:1-acylglycerophosphocholine O-acyltransferase activity"/>
    <property type="evidence" value="ECO:0007669"/>
    <property type="project" value="UniProtKB-EC"/>
</dbReference>
<evidence type="ECO:0000256" key="1">
    <source>
        <dbReference type="ARBA" id="ARBA00004141"/>
    </source>
</evidence>
<dbReference type="Pfam" id="PF03062">
    <property type="entry name" value="MBOAT"/>
    <property type="match status" value="1"/>
</dbReference>
<comment type="pathway">
    <text evidence="3">Lipid metabolism; phospholipid metabolism.</text>
</comment>
<evidence type="ECO:0000256" key="4">
    <source>
        <dbReference type="ARBA" id="ARBA00010323"/>
    </source>
</evidence>
<dbReference type="GO" id="GO:0006656">
    <property type="term" value="P:phosphatidylcholine biosynthetic process"/>
    <property type="evidence" value="ECO:0007669"/>
    <property type="project" value="TreeGrafter"/>
</dbReference>
<dbReference type="PANTHER" id="PTHR13906:SF14">
    <property type="entry name" value="LYSOPHOSPHOLIPID ACYLTRANSFERASE 5"/>
    <property type="match status" value="1"/>
</dbReference>
<evidence type="ECO:0000256" key="13">
    <source>
        <dbReference type="ARBA" id="ARBA00023264"/>
    </source>
</evidence>
<feature type="transmembrane region" description="Helical" evidence="19">
    <location>
        <begin position="78"/>
        <end position="111"/>
    </location>
</feature>
<evidence type="ECO:0000256" key="19">
    <source>
        <dbReference type="SAM" id="Phobius"/>
    </source>
</evidence>
<evidence type="ECO:0000256" key="12">
    <source>
        <dbReference type="ARBA" id="ARBA00023209"/>
    </source>
</evidence>
<keyword evidence="12" id="KW-0594">Phospholipid biosynthesis</keyword>
<gene>
    <name evidence="20" type="ORF">PHYEVI_LOCUS922</name>
</gene>
<feature type="transmembrane region" description="Helical" evidence="19">
    <location>
        <begin position="50"/>
        <end position="66"/>
    </location>
</feature>
<evidence type="ECO:0000256" key="18">
    <source>
        <dbReference type="ARBA" id="ARBA00039721"/>
    </source>
</evidence>
<protein>
    <recommendedName>
        <fullName evidence="18">Lysophospholipid acyltransferase 5</fullName>
        <ecNumber evidence="16">2.3.1.23</ecNumber>
        <ecNumber evidence="17">2.3.1.n6</ecNumber>
    </recommendedName>
</protein>
<comment type="pathway">
    <text evidence="15">Phospholipid metabolism.</text>
</comment>
<dbReference type="PANTHER" id="PTHR13906">
    <property type="entry name" value="PORCUPINE"/>
    <property type="match status" value="1"/>
</dbReference>
<dbReference type="EC" id="2.3.1.23" evidence="16"/>
<dbReference type="EMBL" id="OU900094">
    <property type="protein sequence ID" value="CAG9854460.1"/>
    <property type="molecule type" value="Genomic_DNA"/>
</dbReference>
<comment type="subcellular location">
    <subcellularLocation>
        <location evidence="2">Endoplasmic reticulum</location>
    </subcellularLocation>
    <subcellularLocation>
        <location evidence="1">Membrane</location>
        <topology evidence="1">Multi-pass membrane protein</topology>
    </subcellularLocation>
</comment>
<evidence type="ECO:0000256" key="7">
    <source>
        <dbReference type="ARBA" id="ARBA00022692"/>
    </source>
</evidence>
<evidence type="ECO:0000256" key="9">
    <source>
        <dbReference type="ARBA" id="ARBA00022989"/>
    </source>
</evidence>
<sequence length="468" mass="54446">MDSSFTSVSYWSSKIGTTEPALRLLLTVLYGYPLALLFRKCVFNKAPIAQHLYFITTGLILGYWNYGSDICHCIYSTIFTYFTLVILKGTLYSVVITFVFNLGYLIIGYFYWSTVSYDINWTMPHCILTLKLIGVAFDLYDGHQPVESLSADSKKLALVHPPNIFELFGFVFFPAAFLIGPQFSMKRYLEFIGGHYNNGDEPPNSVPAAVRKLLFGLFYLAVFQLLGFFVTDDYLISDAFGNLPFYRKMILLGMWGRFTLYKYISCWLLTEGACILFGLSQNGKDERGETRWDGLENVKLHIFENTTEFNHYIKSFNVNTNNWIAQYVYKRLKFLGDRQLSQIFSLLFLAVWHGVHSGYYMCFFFEFVVMYMERDIKSIVKSDVYLKSFFASPKIQLPLQIVLRMYTFVFMGWCVIPLVFLQYPRYFPVYANCNYVGAILFLLWPVVYAPLVRFLLKKYGKRNTEKAQ</sequence>
<evidence type="ECO:0000256" key="16">
    <source>
        <dbReference type="ARBA" id="ARBA00026120"/>
    </source>
</evidence>
<name>A0A9N9TGP6_PHYSR</name>
<organism evidence="20 21">
    <name type="scientific">Phyllotreta striolata</name>
    <name type="common">Striped flea beetle</name>
    <name type="synonym">Crioceris striolata</name>
    <dbReference type="NCBI Taxonomy" id="444603"/>
    <lineage>
        <taxon>Eukaryota</taxon>
        <taxon>Metazoa</taxon>
        <taxon>Ecdysozoa</taxon>
        <taxon>Arthropoda</taxon>
        <taxon>Hexapoda</taxon>
        <taxon>Insecta</taxon>
        <taxon>Pterygota</taxon>
        <taxon>Neoptera</taxon>
        <taxon>Endopterygota</taxon>
        <taxon>Coleoptera</taxon>
        <taxon>Polyphaga</taxon>
        <taxon>Cucujiformia</taxon>
        <taxon>Chrysomeloidea</taxon>
        <taxon>Chrysomelidae</taxon>
        <taxon>Galerucinae</taxon>
        <taxon>Alticini</taxon>
        <taxon>Phyllotreta</taxon>
    </lineage>
</organism>
<feature type="transmembrane region" description="Helical" evidence="19">
    <location>
        <begin position="20"/>
        <end position="38"/>
    </location>
</feature>
<accession>A0A9N9TGP6</accession>
<evidence type="ECO:0000256" key="15">
    <source>
        <dbReference type="ARBA" id="ARBA00025707"/>
    </source>
</evidence>
<dbReference type="InterPro" id="IPR004299">
    <property type="entry name" value="MBOAT_fam"/>
</dbReference>
<evidence type="ECO:0000313" key="20">
    <source>
        <dbReference type="EMBL" id="CAG9854460.1"/>
    </source>
</evidence>
<proteinExistence type="inferred from homology"/>
<keyword evidence="10" id="KW-0443">Lipid metabolism</keyword>
<feature type="transmembrane region" description="Helical" evidence="19">
    <location>
        <begin position="435"/>
        <end position="456"/>
    </location>
</feature>
<evidence type="ECO:0000256" key="5">
    <source>
        <dbReference type="ARBA" id="ARBA00022516"/>
    </source>
</evidence>
<dbReference type="GO" id="GO:0071617">
    <property type="term" value="F:lysophospholipid acyltransferase activity"/>
    <property type="evidence" value="ECO:0007669"/>
    <property type="project" value="TreeGrafter"/>
</dbReference>
<keyword evidence="14" id="KW-0012">Acyltransferase</keyword>
<feature type="transmembrane region" description="Helical" evidence="19">
    <location>
        <begin position="213"/>
        <end position="237"/>
    </location>
</feature>
<evidence type="ECO:0000313" key="21">
    <source>
        <dbReference type="Proteomes" id="UP001153712"/>
    </source>
</evidence>
<feature type="transmembrane region" description="Helical" evidence="19">
    <location>
        <begin position="164"/>
        <end position="183"/>
    </location>
</feature>
<evidence type="ECO:0000256" key="8">
    <source>
        <dbReference type="ARBA" id="ARBA00022824"/>
    </source>
</evidence>